<dbReference type="InterPro" id="IPR000223">
    <property type="entry name" value="Pept_S26A_signal_pept_1"/>
</dbReference>
<dbReference type="InterPro" id="IPR036286">
    <property type="entry name" value="LexA/Signal_pep-like_sf"/>
</dbReference>
<proteinExistence type="inferred from homology"/>
<evidence type="ECO:0000313" key="10">
    <source>
        <dbReference type="EMBL" id="KAF1962257.1"/>
    </source>
</evidence>
<keyword evidence="4 8" id="KW-0496">Mitochondrion</keyword>
<dbReference type="EC" id="3.4.21.-" evidence="8"/>
<comment type="subcellular location">
    <subcellularLocation>
        <location evidence="1 8">Mitochondrion inner membrane</location>
    </subcellularLocation>
</comment>
<evidence type="ECO:0000256" key="5">
    <source>
        <dbReference type="ARBA" id="ARBA00023136"/>
    </source>
</evidence>
<dbReference type="Pfam" id="PF10502">
    <property type="entry name" value="Peptidase_S26"/>
    <property type="match status" value="1"/>
</dbReference>
<feature type="domain" description="Peptidase S26" evidence="9">
    <location>
        <begin position="5"/>
        <end position="156"/>
    </location>
</feature>
<dbReference type="GO" id="GO:0042720">
    <property type="term" value="C:mitochondrial inner membrane peptidase complex"/>
    <property type="evidence" value="ECO:0007669"/>
    <property type="project" value="TreeGrafter"/>
</dbReference>
<dbReference type="PRINTS" id="PR00727">
    <property type="entry name" value="LEADERPTASE"/>
</dbReference>
<keyword evidence="2 8" id="KW-0999">Mitochondrion inner membrane</keyword>
<protein>
    <recommendedName>
        <fullName evidence="8">Mitochondrial inner membrane protease subunit</fullName>
        <ecNumber evidence="8">3.4.21.-</ecNumber>
    </recommendedName>
</protein>
<keyword evidence="3 8" id="KW-0378">Hydrolase</keyword>
<comment type="similarity">
    <text evidence="6">Belongs to the peptidase S26 family. IMP1 subfamily.</text>
</comment>
<evidence type="ECO:0000256" key="7">
    <source>
        <dbReference type="PIRSR" id="PIRSR600223-1"/>
    </source>
</evidence>
<organism evidence="10 11">
    <name type="scientific">Byssothecium circinans</name>
    <dbReference type="NCBI Taxonomy" id="147558"/>
    <lineage>
        <taxon>Eukaryota</taxon>
        <taxon>Fungi</taxon>
        <taxon>Dikarya</taxon>
        <taxon>Ascomycota</taxon>
        <taxon>Pezizomycotina</taxon>
        <taxon>Dothideomycetes</taxon>
        <taxon>Pleosporomycetidae</taxon>
        <taxon>Pleosporales</taxon>
        <taxon>Massarineae</taxon>
        <taxon>Massarinaceae</taxon>
        <taxon>Byssothecium</taxon>
    </lineage>
</organism>
<sequence length="169" mass="19112">RVLLTLTKTFVFAHLFVSYIGTINATQGISMLPTISHSYYRRPWVLESRLHRRGRNIRVGDIITFTHPVNPSIAGCKRVIGMPGDFISVVTPGRKDEDLGKEDGEGEWASVRDELVRVPEGHCWVAGDNLEWSRDSRVFGAVPLGLVRGKVLGVVWPWGEWRWFRSGLD</sequence>
<dbReference type="AlphaFoldDB" id="A0A6A5UMF1"/>
<dbReference type="SUPFAM" id="SSF51306">
    <property type="entry name" value="LexA/Signal peptidase"/>
    <property type="match status" value="1"/>
</dbReference>
<evidence type="ECO:0000256" key="8">
    <source>
        <dbReference type="RuleBase" id="RU362041"/>
    </source>
</evidence>
<feature type="active site" evidence="7">
    <location>
        <position position="30"/>
    </location>
</feature>
<evidence type="ECO:0000259" key="9">
    <source>
        <dbReference type="Pfam" id="PF10502"/>
    </source>
</evidence>
<evidence type="ECO:0000256" key="4">
    <source>
        <dbReference type="ARBA" id="ARBA00023128"/>
    </source>
</evidence>
<evidence type="ECO:0000256" key="2">
    <source>
        <dbReference type="ARBA" id="ARBA00022792"/>
    </source>
</evidence>
<dbReference type="OrthoDB" id="308440at2759"/>
<dbReference type="GO" id="GO:0004252">
    <property type="term" value="F:serine-type endopeptidase activity"/>
    <property type="evidence" value="ECO:0007669"/>
    <property type="project" value="InterPro"/>
</dbReference>
<evidence type="ECO:0000313" key="11">
    <source>
        <dbReference type="Proteomes" id="UP000800035"/>
    </source>
</evidence>
<gene>
    <name evidence="10" type="ORF">CC80DRAFT_385508</name>
</gene>
<dbReference type="InterPro" id="IPR052064">
    <property type="entry name" value="Mito_IMP1_subunit"/>
</dbReference>
<dbReference type="Gene3D" id="2.10.109.10">
    <property type="entry name" value="Umud Fragment, subunit A"/>
    <property type="match status" value="1"/>
</dbReference>
<dbReference type="GO" id="GO:0006465">
    <property type="term" value="P:signal peptide processing"/>
    <property type="evidence" value="ECO:0007669"/>
    <property type="project" value="InterPro"/>
</dbReference>
<dbReference type="InterPro" id="IPR019757">
    <property type="entry name" value="Pept_S26A_signal_pept_1_Lys-AS"/>
</dbReference>
<accession>A0A6A5UMF1</accession>
<dbReference type="PANTHER" id="PTHR12383:SF16">
    <property type="entry name" value="MITOCHONDRIAL INNER MEMBRANE PROTEASE SUBUNIT 1"/>
    <property type="match status" value="1"/>
</dbReference>
<dbReference type="InterPro" id="IPR019533">
    <property type="entry name" value="Peptidase_S26"/>
</dbReference>
<dbReference type="PROSITE" id="PS00760">
    <property type="entry name" value="SPASE_I_2"/>
    <property type="match status" value="1"/>
</dbReference>
<dbReference type="GO" id="GO:0006627">
    <property type="term" value="P:protein processing involved in protein targeting to mitochondrion"/>
    <property type="evidence" value="ECO:0007669"/>
    <property type="project" value="TreeGrafter"/>
</dbReference>
<feature type="active site" evidence="7">
    <location>
        <position position="77"/>
    </location>
</feature>
<name>A0A6A5UMF1_9PLEO</name>
<evidence type="ECO:0000256" key="1">
    <source>
        <dbReference type="ARBA" id="ARBA00004273"/>
    </source>
</evidence>
<evidence type="ECO:0000256" key="6">
    <source>
        <dbReference type="ARBA" id="ARBA00038445"/>
    </source>
</evidence>
<dbReference type="CDD" id="cd06530">
    <property type="entry name" value="S26_SPase_I"/>
    <property type="match status" value="1"/>
</dbReference>
<dbReference type="Proteomes" id="UP000800035">
    <property type="component" value="Unassembled WGS sequence"/>
</dbReference>
<feature type="non-terminal residue" evidence="10">
    <location>
        <position position="1"/>
    </location>
</feature>
<dbReference type="EMBL" id="ML976979">
    <property type="protein sequence ID" value="KAF1962257.1"/>
    <property type="molecule type" value="Genomic_DNA"/>
</dbReference>
<dbReference type="PANTHER" id="PTHR12383">
    <property type="entry name" value="PROTEASE FAMILY S26 MITOCHONDRIAL INNER MEMBRANE PROTEASE-RELATED"/>
    <property type="match status" value="1"/>
</dbReference>
<dbReference type="NCBIfam" id="TIGR02227">
    <property type="entry name" value="sigpep_I_bact"/>
    <property type="match status" value="1"/>
</dbReference>
<keyword evidence="11" id="KW-1185">Reference proteome</keyword>
<keyword evidence="5" id="KW-0472">Membrane</keyword>
<keyword evidence="8" id="KW-0645">Protease</keyword>
<evidence type="ECO:0000256" key="3">
    <source>
        <dbReference type="ARBA" id="ARBA00022801"/>
    </source>
</evidence>
<reference evidence="10" key="1">
    <citation type="journal article" date="2020" name="Stud. Mycol.">
        <title>101 Dothideomycetes genomes: a test case for predicting lifestyles and emergence of pathogens.</title>
        <authorList>
            <person name="Haridas S."/>
            <person name="Albert R."/>
            <person name="Binder M."/>
            <person name="Bloem J."/>
            <person name="Labutti K."/>
            <person name="Salamov A."/>
            <person name="Andreopoulos B."/>
            <person name="Baker S."/>
            <person name="Barry K."/>
            <person name="Bills G."/>
            <person name="Bluhm B."/>
            <person name="Cannon C."/>
            <person name="Castanera R."/>
            <person name="Culley D."/>
            <person name="Daum C."/>
            <person name="Ezra D."/>
            <person name="Gonzalez J."/>
            <person name="Henrissat B."/>
            <person name="Kuo A."/>
            <person name="Liang C."/>
            <person name="Lipzen A."/>
            <person name="Lutzoni F."/>
            <person name="Magnuson J."/>
            <person name="Mondo S."/>
            <person name="Nolan M."/>
            <person name="Ohm R."/>
            <person name="Pangilinan J."/>
            <person name="Park H.-J."/>
            <person name="Ramirez L."/>
            <person name="Alfaro M."/>
            <person name="Sun H."/>
            <person name="Tritt A."/>
            <person name="Yoshinaga Y."/>
            <person name="Zwiers L.-H."/>
            <person name="Turgeon B."/>
            <person name="Goodwin S."/>
            <person name="Spatafora J."/>
            <person name="Crous P."/>
            <person name="Grigoriev I."/>
        </authorList>
    </citation>
    <scope>NUCLEOTIDE SEQUENCE</scope>
    <source>
        <strain evidence="10">CBS 675.92</strain>
    </source>
</reference>
<feature type="non-terminal residue" evidence="10">
    <location>
        <position position="169"/>
    </location>
</feature>